<dbReference type="EMBL" id="JAHRHJ020000006">
    <property type="protein sequence ID" value="KAH9313046.1"/>
    <property type="molecule type" value="Genomic_DNA"/>
</dbReference>
<protein>
    <recommendedName>
        <fullName evidence="8">Protein kinase domain-containing protein</fullName>
    </recommendedName>
</protein>
<dbReference type="GO" id="GO:0004674">
    <property type="term" value="F:protein serine/threonine kinase activity"/>
    <property type="evidence" value="ECO:0007669"/>
    <property type="project" value="UniProtKB-KW"/>
</dbReference>
<accession>A0AA38FZK3</accession>
<keyword evidence="1" id="KW-0808">Transferase</keyword>
<dbReference type="InterPro" id="IPR017441">
    <property type="entry name" value="Protein_kinase_ATP_BS"/>
</dbReference>
<evidence type="ECO:0000313" key="10">
    <source>
        <dbReference type="Proteomes" id="UP000824469"/>
    </source>
</evidence>
<evidence type="ECO:0000256" key="2">
    <source>
        <dbReference type="ARBA" id="ARBA00022741"/>
    </source>
</evidence>
<organism evidence="9 10">
    <name type="scientific">Taxus chinensis</name>
    <name type="common">Chinese yew</name>
    <name type="synonym">Taxus wallichiana var. chinensis</name>
    <dbReference type="NCBI Taxonomy" id="29808"/>
    <lineage>
        <taxon>Eukaryota</taxon>
        <taxon>Viridiplantae</taxon>
        <taxon>Streptophyta</taxon>
        <taxon>Embryophyta</taxon>
        <taxon>Tracheophyta</taxon>
        <taxon>Spermatophyta</taxon>
        <taxon>Pinopsida</taxon>
        <taxon>Pinidae</taxon>
        <taxon>Conifers II</taxon>
        <taxon>Cupressales</taxon>
        <taxon>Taxaceae</taxon>
        <taxon>Taxus</taxon>
    </lineage>
</organism>
<evidence type="ECO:0000259" key="8">
    <source>
        <dbReference type="PROSITE" id="PS50011"/>
    </source>
</evidence>
<proteinExistence type="inferred from homology"/>
<reference evidence="9 10" key="1">
    <citation type="journal article" date="2021" name="Nat. Plants">
        <title>The Taxus genome provides insights into paclitaxel biosynthesis.</title>
        <authorList>
            <person name="Xiong X."/>
            <person name="Gou J."/>
            <person name="Liao Q."/>
            <person name="Li Y."/>
            <person name="Zhou Q."/>
            <person name="Bi G."/>
            <person name="Li C."/>
            <person name="Du R."/>
            <person name="Wang X."/>
            <person name="Sun T."/>
            <person name="Guo L."/>
            <person name="Liang H."/>
            <person name="Lu P."/>
            <person name="Wu Y."/>
            <person name="Zhang Z."/>
            <person name="Ro D.K."/>
            <person name="Shang Y."/>
            <person name="Huang S."/>
            <person name="Yan J."/>
        </authorList>
    </citation>
    <scope>NUCLEOTIDE SEQUENCE [LARGE SCALE GENOMIC DNA]</scope>
    <source>
        <strain evidence="9">Ta-2019</strain>
    </source>
</reference>
<keyword evidence="2 5" id="KW-0547">Nucleotide-binding</keyword>
<dbReference type="CDD" id="cd06606">
    <property type="entry name" value="STKc_MAPKKK"/>
    <property type="match status" value="1"/>
</dbReference>
<feature type="compositionally biased region" description="Polar residues" evidence="7">
    <location>
        <begin position="300"/>
        <end position="309"/>
    </location>
</feature>
<name>A0AA38FZK3_TAXCH</name>
<keyword evidence="4 5" id="KW-0067">ATP-binding</keyword>
<keyword evidence="3" id="KW-0418">Kinase</keyword>
<dbReference type="GO" id="GO:0007165">
    <property type="term" value="P:signal transduction"/>
    <property type="evidence" value="ECO:0007669"/>
    <property type="project" value="TreeGrafter"/>
</dbReference>
<dbReference type="PANTHER" id="PTHR48011:SF4">
    <property type="entry name" value="MITOGEN-ACTIVATED PROTEIN KINASE KINASE KINASE 19"/>
    <property type="match status" value="1"/>
</dbReference>
<sequence>MGKESETRFLRGWVRGDIIGSGTFATVSLAIDKLNGELFAVKSMPSASQSNACLDNEYSILKSMDSPYIVKCLGKDFSTENGVQLCNLFLEYMPGGSAADLMNKFGGQLEESVIRGFTRGILRGIDYLHGRGIVHCDVKGKNVLVGAGGVVKLGDLGSARTSEEKGSSVEDVRGTPLWMAPEVINQVEQGPPSDIWSVGCTVVEMATGRPPWSSVSNPLAAMYRIGCTDQLPELPVCLSFQCRDFVEKCLRRDPKQRWTAAQLLNHGFLNEERWFSATDVKSGPLSPTSTLDSGGPHWDSCSSSQTEDPNFSLDIVTPTREIVEEKEKDLAKRPSPRDRIVALAADCQKPDDWFANPPATVH</sequence>
<evidence type="ECO:0000256" key="1">
    <source>
        <dbReference type="ARBA" id="ARBA00022679"/>
    </source>
</evidence>
<dbReference type="PROSITE" id="PS50011">
    <property type="entry name" value="PROTEIN_KINASE_DOM"/>
    <property type="match status" value="1"/>
</dbReference>
<dbReference type="Pfam" id="PF00069">
    <property type="entry name" value="Pkinase"/>
    <property type="match status" value="1"/>
</dbReference>
<evidence type="ECO:0000256" key="5">
    <source>
        <dbReference type="PROSITE-ProRule" id="PRU10141"/>
    </source>
</evidence>
<dbReference type="AlphaFoldDB" id="A0AA38FZK3"/>
<dbReference type="InterPro" id="IPR011009">
    <property type="entry name" value="Kinase-like_dom_sf"/>
</dbReference>
<evidence type="ECO:0000313" key="9">
    <source>
        <dbReference type="EMBL" id="KAH9313046.1"/>
    </source>
</evidence>
<keyword evidence="6" id="KW-0723">Serine/threonine-protein kinase</keyword>
<dbReference type="PROSITE" id="PS00107">
    <property type="entry name" value="PROTEIN_KINASE_ATP"/>
    <property type="match status" value="1"/>
</dbReference>
<dbReference type="Gene3D" id="1.10.510.10">
    <property type="entry name" value="Transferase(Phosphotransferase) domain 1"/>
    <property type="match status" value="1"/>
</dbReference>
<dbReference type="PANTHER" id="PTHR48011">
    <property type="entry name" value="CCR4-NOT TRANSCRIPTIONAL COMPLEX SUBUNIT CAF120-RELATED"/>
    <property type="match status" value="1"/>
</dbReference>
<comment type="caution">
    <text evidence="9">The sequence shown here is derived from an EMBL/GenBank/DDBJ whole genome shotgun (WGS) entry which is preliminary data.</text>
</comment>
<feature type="region of interest" description="Disordered" evidence="7">
    <location>
        <begin position="280"/>
        <end position="310"/>
    </location>
</feature>
<dbReference type="InterPro" id="IPR000719">
    <property type="entry name" value="Prot_kinase_dom"/>
</dbReference>
<evidence type="ECO:0000256" key="7">
    <source>
        <dbReference type="SAM" id="MobiDB-lite"/>
    </source>
</evidence>
<comment type="similarity">
    <text evidence="6">Belongs to the protein kinase superfamily.</text>
</comment>
<gene>
    <name evidence="9" type="ORF">KI387_028081</name>
</gene>
<dbReference type="PROSITE" id="PS00108">
    <property type="entry name" value="PROTEIN_KINASE_ST"/>
    <property type="match status" value="1"/>
</dbReference>
<evidence type="ECO:0000256" key="4">
    <source>
        <dbReference type="ARBA" id="ARBA00022840"/>
    </source>
</evidence>
<feature type="domain" description="Protein kinase" evidence="8">
    <location>
        <begin position="13"/>
        <end position="269"/>
    </location>
</feature>
<dbReference type="InterPro" id="IPR008271">
    <property type="entry name" value="Ser/Thr_kinase_AS"/>
</dbReference>
<dbReference type="InterPro" id="IPR052751">
    <property type="entry name" value="Plant_MAPKKK"/>
</dbReference>
<feature type="binding site" evidence="5">
    <location>
        <position position="42"/>
    </location>
    <ligand>
        <name>ATP</name>
        <dbReference type="ChEBI" id="CHEBI:30616"/>
    </ligand>
</feature>
<keyword evidence="10" id="KW-1185">Reference proteome</keyword>
<dbReference type="Proteomes" id="UP000824469">
    <property type="component" value="Unassembled WGS sequence"/>
</dbReference>
<dbReference type="OMA" id="CERVIRC"/>
<dbReference type="GO" id="GO:0005524">
    <property type="term" value="F:ATP binding"/>
    <property type="evidence" value="ECO:0007669"/>
    <property type="project" value="UniProtKB-UniRule"/>
</dbReference>
<dbReference type="SUPFAM" id="SSF56112">
    <property type="entry name" value="Protein kinase-like (PK-like)"/>
    <property type="match status" value="1"/>
</dbReference>
<dbReference type="SMART" id="SM00220">
    <property type="entry name" value="S_TKc"/>
    <property type="match status" value="1"/>
</dbReference>
<evidence type="ECO:0000256" key="6">
    <source>
        <dbReference type="RuleBase" id="RU000304"/>
    </source>
</evidence>
<evidence type="ECO:0000256" key="3">
    <source>
        <dbReference type="ARBA" id="ARBA00022777"/>
    </source>
</evidence>